<accession>A0A2Z6RHM7</accession>
<name>A0A2Z6RHM7_9GLOM</name>
<proteinExistence type="predicted"/>
<evidence type="ECO:0000313" key="1">
    <source>
        <dbReference type="EMBL" id="GBC00613.1"/>
    </source>
</evidence>
<protein>
    <submittedName>
        <fullName evidence="1">Uncharacterized protein</fullName>
    </submittedName>
</protein>
<dbReference type="Proteomes" id="UP000247702">
    <property type="component" value="Unassembled WGS sequence"/>
</dbReference>
<evidence type="ECO:0000313" key="2">
    <source>
        <dbReference type="Proteomes" id="UP000247702"/>
    </source>
</evidence>
<organism evidence="1 2">
    <name type="scientific">Rhizophagus clarus</name>
    <dbReference type="NCBI Taxonomy" id="94130"/>
    <lineage>
        <taxon>Eukaryota</taxon>
        <taxon>Fungi</taxon>
        <taxon>Fungi incertae sedis</taxon>
        <taxon>Mucoromycota</taxon>
        <taxon>Glomeromycotina</taxon>
        <taxon>Glomeromycetes</taxon>
        <taxon>Glomerales</taxon>
        <taxon>Glomeraceae</taxon>
        <taxon>Rhizophagus</taxon>
    </lineage>
</organism>
<keyword evidence="2" id="KW-1185">Reference proteome</keyword>
<dbReference type="AlphaFoldDB" id="A0A2Z6RHM7"/>
<gene>
    <name evidence="1" type="ORF">RclHR1_39090001</name>
</gene>
<feature type="non-terminal residue" evidence="1">
    <location>
        <position position="1"/>
    </location>
</feature>
<reference evidence="1 2" key="1">
    <citation type="submission" date="2017-11" db="EMBL/GenBank/DDBJ databases">
        <title>The genome of Rhizophagus clarus HR1 reveals common genetic basis of auxotrophy among arbuscular mycorrhizal fungi.</title>
        <authorList>
            <person name="Kobayashi Y."/>
        </authorList>
    </citation>
    <scope>NUCLEOTIDE SEQUENCE [LARGE SCALE GENOMIC DNA]</scope>
    <source>
        <strain evidence="1 2">HR1</strain>
    </source>
</reference>
<dbReference type="EMBL" id="BEXD01003234">
    <property type="protein sequence ID" value="GBC00613.1"/>
    <property type="molecule type" value="Genomic_DNA"/>
</dbReference>
<comment type="caution">
    <text evidence="1">The sequence shown here is derived from an EMBL/GenBank/DDBJ whole genome shotgun (WGS) entry which is preliminary data.</text>
</comment>
<sequence>LSASNISSDDKDLVSNNKKLKANQDVTGDLIVYDILAKWTSCELLSELNKWDNVVSVSTHVQKKYLTARDRLISNHNTLKAYNNAIITNIPEDMTYDSLFSNGSSSQFLIDCNLKSFKLIKEHDGSQSLISYFSMWDTLSQRLTAKQ</sequence>